<dbReference type="RefSeq" id="XP_014383231.2">
    <property type="nucleotide sequence ID" value="XM_014527745.2"/>
</dbReference>
<feature type="region of interest" description="Disordered" evidence="8">
    <location>
        <begin position="1"/>
        <end position="23"/>
    </location>
</feature>
<evidence type="ECO:0000256" key="5">
    <source>
        <dbReference type="ARBA" id="ARBA00023273"/>
    </source>
</evidence>
<gene>
    <name evidence="11" type="primary">LOC106723461</name>
</gene>
<feature type="compositionally biased region" description="Basic and acidic residues" evidence="8">
    <location>
        <begin position="1"/>
        <end position="13"/>
    </location>
</feature>
<comment type="similarity">
    <text evidence="6">Belongs to the CFAP45 family.</text>
</comment>
<keyword evidence="5" id="KW-0966">Cell projection</keyword>
<dbReference type="GeneID" id="106723461"/>
<keyword evidence="4" id="KW-0969">Cilium</keyword>
<protein>
    <recommendedName>
        <fullName evidence="7">Cilia- and flagella-associated protein 45</fullName>
    </recommendedName>
</protein>
<feature type="non-terminal residue" evidence="11">
    <location>
        <position position="1"/>
    </location>
</feature>
<dbReference type="PANTHER" id="PTHR15504">
    <property type="entry name" value="NASOPHARYNGEAL EPITHELIUM SPECIFIC PROTEIN 1"/>
    <property type="match status" value="1"/>
</dbReference>
<dbReference type="GO" id="GO:0031514">
    <property type="term" value="C:motile cilium"/>
    <property type="evidence" value="ECO:0007669"/>
    <property type="project" value="UniProtKB-SubCell"/>
</dbReference>
<accession>A0A1U8DSA2</accession>
<evidence type="ECO:0000256" key="1">
    <source>
        <dbReference type="ARBA" id="ARBA00004230"/>
    </source>
</evidence>
<dbReference type="InterPro" id="IPR033253">
    <property type="entry name" value="CFAP45"/>
</dbReference>
<proteinExistence type="inferred from homology"/>
<evidence type="ECO:0000256" key="8">
    <source>
        <dbReference type="SAM" id="MobiDB-lite"/>
    </source>
</evidence>
<dbReference type="AlphaFoldDB" id="A0A1U8DSA2"/>
<dbReference type="PANTHER" id="PTHR15504:SF0">
    <property type="entry name" value="CILIA- AND FLAGELLA-ASSOCIATED PROTEIN 45"/>
    <property type="match status" value="1"/>
</dbReference>
<dbReference type="Proteomes" id="UP000189705">
    <property type="component" value="Unplaced"/>
</dbReference>
<evidence type="ECO:0000256" key="7">
    <source>
        <dbReference type="ARBA" id="ARBA00034142"/>
    </source>
</evidence>
<keyword evidence="10" id="KW-1185">Reference proteome</keyword>
<evidence type="ECO:0000259" key="9">
    <source>
        <dbReference type="Pfam" id="PF13868"/>
    </source>
</evidence>
<evidence type="ECO:0000256" key="3">
    <source>
        <dbReference type="ARBA" id="ARBA00023054"/>
    </source>
</evidence>
<feature type="domain" description="Trichohyalin-plectin-homology" evidence="9">
    <location>
        <begin position="2"/>
        <end position="76"/>
    </location>
</feature>
<evidence type="ECO:0000256" key="4">
    <source>
        <dbReference type="ARBA" id="ARBA00023069"/>
    </source>
</evidence>
<evidence type="ECO:0000256" key="6">
    <source>
        <dbReference type="ARBA" id="ARBA00034116"/>
    </source>
</evidence>
<keyword evidence="2" id="KW-0282">Flagellum</keyword>
<keyword evidence="3" id="KW-0175">Coiled coil</keyword>
<dbReference type="KEGG" id="asn:106723461"/>
<evidence type="ECO:0000256" key="2">
    <source>
        <dbReference type="ARBA" id="ARBA00022846"/>
    </source>
</evidence>
<organism evidence="10 11">
    <name type="scientific">Alligator sinensis</name>
    <name type="common">Chinese alligator</name>
    <dbReference type="NCBI Taxonomy" id="38654"/>
    <lineage>
        <taxon>Eukaryota</taxon>
        <taxon>Metazoa</taxon>
        <taxon>Chordata</taxon>
        <taxon>Craniata</taxon>
        <taxon>Vertebrata</taxon>
        <taxon>Euteleostomi</taxon>
        <taxon>Archelosauria</taxon>
        <taxon>Archosauria</taxon>
        <taxon>Crocodylia</taxon>
        <taxon>Alligatoridae</taxon>
        <taxon>Alligatorinae</taxon>
        <taxon>Alligator</taxon>
    </lineage>
</organism>
<dbReference type="InterPro" id="IPR043597">
    <property type="entry name" value="TPH_dom"/>
</dbReference>
<evidence type="ECO:0000313" key="10">
    <source>
        <dbReference type="Proteomes" id="UP000189705"/>
    </source>
</evidence>
<name>A0A1U8DSA2_ALLSI</name>
<reference evidence="11" key="1">
    <citation type="submission" date="2025-08" db="UniProtKB">
        <authorList>
            <consortium name="RefSeq"/>
        </authorList>
    </citation>
    <scope>IDENTIFICATION</scope>
</reference>
<evidence type="ECO:0000313" key="11">
    <source>
        <dbReference type="RefSeq" id="XP_014383231.2"/>
    </source>
</evidence>
<dbReference type="Pfam" id="PF13868">
    <property type="entry name" value="TPH"/>
    <property type="match status" value="1"/>
</dbReference>
<sequence>AQKEQKQQEERAAKRMAHGKAVQRQMKECQEQLAQERAVCFEDGKRLQKEMQKHADRIAQLKRTRMEELRATGLPERYCVGVEYKALKPGPKC</sequence>
<dbReference type="InParanoid" id="A0A1U8DSA2"/>
<comment type="subcellular location">
    <subcellularLocation>
        <location evidence="1">Cell projection</location>
        <location evidence="1">Cilium</location>
        <location evidence="1">Flagellum</location>
    </subcellularLocation>
</comment>